<protein>
    <submittedName>
        <fullName evidence="1">Putative secreted protein</fullName>
    </submittedName>
</protein>
<name>A0A1E1X1V2_9ACAR</name>
<organism evidence="1">
    <name type="scientific">Amblyomma aureolatum</name>
    <dbReference type="NCBI Taxonomy" id="187763"/>
    <lineage>
        <taxon>Eukaryota</taxon>
        <taxon>Metazoa</taxon>
        <taxon>Ecdysozoa</taxon>
        <taxon>Arthropoda</taxon>
        <taxon>Chelicerata</taxon>
        <taxon>Arachnida</taxon>
        <taxon>Acari</taxon>
        <taxon>Parasitiformes</taxon>
        <taxon>Ixodida</taxon>
        <taxon>Ixodoidea</taxon>
        <taxon>Ixodidae</taxon>
        <taxon>Amblyomminae</taxon>
        <taxon>Amblyomma</taxon>
    </lineage>
</organism>
<evidence type="ECO:0000313" key="1">
    <source>
        <dbReference type="EMBL" id="JAT93245.1"/>
    </source>
</evidence>
<accession>A0A1E1X1V2</accession>
<proteinExistence type="evidence at transcript level"/>
<feature type="non-terminal residue" evidence="1">
    <location>
        <position position="1"/>
    </location>
</feature>
<sequence>YFLVLLAVTTTLDAAIIQDAGGIEVDKILKASDPTVLHNAGKTMQSVGKVLQGDFSLIPADERDSILDAIKALSVTDEQEDETDEHVPPIIGLVVKAILVGAASGAAEAGVRHIVDSIKRKQEGK</sequence>
<dbReference type="EMBL" id="GFAC01005943">
    <property type="protein sequence ID" value="JAT93245.1"/>
    <property type="molecule type" value="mRNA"/>
</dbReference>
<reference evidence="1" key="1">
    <citation type="journal article" date="2017" name="Front. Cell. Infect. Microbiol.">
        <title>The Distinct Transcriptional Response of the Midgut of Amblyomma sculptum and Amblyomma aureolatum Ticks to Rickettsia rickettsii Correlates to Their Differences in Susceptibility to Infection.</title>
        <authorList>
            <person name="Martins L.A."/>
            <person name="Galletti M.F.B.M."/>
            <person name="Ribeiro J.M."/>
            <person name="Fujita A."/>
            <person name="Costa F.B."/>
            <person name="Labruna M.B."/>
            <person name="Daffre S."/>
            <person name="Fogaca A.C."/>
        </authorList>
    </citation>
    <scope>NUCLEOTIDE SEQUENCE</scope>
</reference>
<dbReference type="AlphaFoldDB" id="A0A1E1X1V2"/>